<dbReference type="GO" id="GO:0106310">
    <property type="term" value="F:protein serine kinase activity"/>
    <property type="evidence" value="ECO:0007669"/>
    <property type="project" value="UniProtKB-UniRule"/>
</dbReference>
<keyword evidence="5 13" id="KW-0547">Nucleotide-binding</keyword>
<dbReference type="GO" id="GO:0005654">
    <property type="term" value="C:nucleoplasm"/>
    <property type="evidence" value="ECO:0007669"/>
    <property type="project" value="UniProtKB-SubCell"/>
</dbReference>
<keyword evidence="8" id="KW-0805">Transcription regulation</keyword>
<dbReference type="Gene3D" id="4.10.280.10">
    <property type="entry name" value="Helix-loop-helix DNA-binding domain"/>
    <property type="match status" value="1"/>
</dbReference>
<dbReference type="PROSITE" id="PS50888">
    <property type="entry name" value="BHLH"/>
    <property type="match status" value="1"/>
</dbReference>
<evidence type="ECO:0000256" key="8">
    <source>
        <dbReference type="ARBA" id="ARBA00023015"/>
    </source>
</evidence>
<dbReference type="EC" id="2.7.11.1" evidence="14"/>
<evidence type="ECO:0000256" key="7">
    <source>
        <dbReference type="ARBA" id="ARBA00022840"/>
    </source>
</evidence>
<dbReference type="GO" id="GO:0004674">
    <property type="term" value="F:protein serine/threonine kinase activity"/>
    <property type="evidence" value="ECO:0007669"/>
    <property type="project" value="UniProtKB-UniRule"/>
</dbReference>
<dbReference type="Gene3D" id="1.10.510.10">
    <property type="entry name" value="Transferase(Phosphotransferase) domain 1"/>
    <property type="match status" value="1"/>
</dbReference>
<dbReference type="CDD" id="cd11470">
    <property type="entry name" value="bHLH_TS_TCF15_paraxis"/>
    <property type="match status" value="1"/>
</dbReference>
<keyword evidence="12" id="KW-0131">Cell cycle</keyword>
<dbReference type="Gene3D" id="3.30.200.20">
    <property type="entry name" value="Phosphorylase Kinase, domain 1"/>
    <property type="match status" value="1"/>
</dbReference>
<dbReference type="GO" id="GO:0051726">
    <property type="term" value="P:regulation of cell cycle"/>
    <property type="evidence" value="ECO:0007669"/>
    <property type="project" value="TreeGrafter"/>
</dbReference>
<keyword evidence="9" id="KW-0238">DNA-binding</keyword>
<evidence type="ECO:0000256" key="6">
    <source>
        <dbReference type="ARBA" id="ARBA00022777"/>
    </source>
</evidence>
<evidence type="ECO:0000256" key="5">
    <source>
        <dbReference type="ARBA" id="ARBA00022741"/>
    </source>
</evidence>
<dbReference type="Pfam" id="PF00069">
    <property type="entry name" value="Pkinase"/>
    <property type="match status" value="1"/>
</dbReference>
<keyword evidence="7 13" id="KW-0067">ATP-binding</keyword>
<keyword evidence="11 14" id="KW-0539">Nucleus</keyword>
<evidence type="ECO:0000256" key="9">
    <source>
        <dbReference type="ARBA" id="ARBA00023125"/>
    </source>
</evidence>
<reference evidence="18 19" key="1">
    <citation type="submission" date="2020-12" db="EMBL/GenBank/DDBJ databases">
        <title>De novo assembly of Tibetan sheep genome.</title>
        <authorList>
            <person name="Li X."/>
        </authorList>
    </citation>
    <scope>NUCLEOTIDE SEQUENCE [LARGE SCALE GENOMIC DNA]</scope>
    <source>
        <tissue evidence="18">Heart</tissue>
    </source>
</reference>
<comment type="caution">
    <text evidence="18">The sequence shown here is derived from an EMBL/GenBank/DDBJ whole genome shotgun (WGS) entry which is preliminary data.</text>
</comment>
<dbReference type="GO" id="GO:0005524">
    <property type="term" value="F:ATP binding"/>
    <property type="evidence" value="ECO:0007669"/>
    <property type="project" value="UniProtKB-UniRule"/>
</dbReference>
<keyword evidence="6 14" id="KW-0418">Kinase</keyword>
<protein>
    <recommendedName>
        <fullName evidence="14">Casein kinase II subunit alpha</fullName>
        <shortName evidence="14">CK II alpha</shortName>
        <ecNumber evidence="14">2.7.11.1</ecNumber>
    </recommendedName>
</protein>
<evidence type="ECO:0000256" key="12">
    <source>
        <dbReference type="ARBA" id="ARBA00023306"/>
    </source>
</evidence>
<gene>
    <name evidence="18" type="ORF">JEQ12_004507</name>
</gene>
<dbReference type="FunFam" id="3.30.200.20:FF:000088">
    <property type="entry name" value="Casein kinase II subunit alpha"/>
    <property type="match status" value="1"/>
</dbReference>
<dbReference type="InterPro" id="IPR036638">
    <property type="entry name" value="HLH_DNA-bd_sf"/>
</dbReference>
<dbReference type="InterPro" id="IPR008271">
    <property type="entry name" value="Ser/Thr_kinase_AS"/>
</dbReference>
<dbReference type="AlphaFoldDB" id="A0A836A5P7"/>
<dbReference type="InterPro" id="IPR045216">
    <property type="entry name" value="CK2_alpha"/>
</dbReference>
<keyword evidence="4 14" id="KW-0808">Transferase</keyword>
<comment type="function">
    <text evidence="14">Catalytic subunit of a constitutively active serine/threonine-protein kinase complex that phosphorylates a large number of substrates containing acidic residues C-terminal to the phosphorylated serine or threonine.</text>
</comment>
<evidence type="ECO:0000259" key="17">
    <source>
        <dbReference type="PROSITE" id="PS50888"/>
    </source>
</evidence>
<evidence type="ECO:0000313" key="18">
    <source>
        <dbReference type="EMBL" id="KAG5201744.1"/>
    </source>
</evidence>
<evidence type="ECO:0000256" key="15">
    <source>
        <dbReference type="SAM" id="MobiDB-lite"/>
    </source>
</evidence>
<comment type="similarity">
    <text evidence="14">Belongs to the protein kinase superfamily. Ser/Thr protein kinase family. CK2 subfamily.</text>
</comment>
<feature type="domain" description="Protein kinase" evidence="16">
    <location>
        <begin position="226"/>
        <end position="511"/>
    </location>
</feature>
<keyword evidence="3 14" id="KW-0723">Serine/threonine-protein kinase</keyword>
<dbReference type="InterPro" id="IPR011598">
    <property type="entry name" value="bHLH_dom"/>
</dbReference>
<comment type="catalytic activity">
    <reaction evidence="14">
        <text>L-seryl-[protein] + ATP = O-phospho-L-seryl-[protein] + ADP + H(+)</text>
        <dbReference type="Rhea" id="RHEA:17989"/>
        <dbReference type="Rhea" id="RHEA-COMP:9863"/>
        <dbReference type="Rhea" id="RHEA-COMP:11604"/>
        <dbReference type="ChEBI" id="CHEBI:15378"/>
        <dbReference type="ChEBI" id="CHEBI:29999"/>
        <dbReference type="ChEBI" id="CHEBI:30616"/>
        <dbReference type="ChEBI" id="CHEBI:83421"/>
        <dbReference type="ChEBI" id="CHEBI:456216"/>
        <dbReference type="EC" id="2.7.11.1"/>
    </reaction>
</comment>
<comment type="subcellular location">
    <subcellularLocation>
        <location evidence="1">Nucleus</location>
        <location evidence="1">Nucleolus</location>
    </subcellularLocation>
    <subcellularLocation>
        <location evidence="2">Nucleus</location>
        <location evidence="2">Nucleoplasm</location>
    </subcellularLocation>
</comment>
<feature type="domain" description="BHLH" evidence="17">
    <location>
        <begin position="70"/>
        <end position="122"/>
    </location>
</feature>
<dbReference type="InterPro" id="IPR017441">
    <property type="entry name" value="Protein_kinase_ATP_BS"/>
</dbReference>
<name>A0A836A5P7_SHEEP</name>
<feature type="binding site" evidence="13">
    <location>
        <position position="255"/>
    </location>
    <ligand>
        <name>ATP</name>
        <dbReference type="ChEBI" id="CHEBI:30616"/>
    </ligand>
</feature>
<dbReference type="SUPFAM" id="SSF47459">
    <property type="entry name" value="HLH, helix-loop-helix DNA-binding domain"/>
    <property type="match status" value="1"/>
</dbReference>
<dbReference type="EMBL" id="JAEMGP010000013">
    <property type="protein sequence ID" value="KAG5201744.1"/>
    <property type="molecule type" value="Genomic_DNA"/>
</dbReference>
<evidence type="ECO:0000256" key="10">
    <source>
        <dbReference type="ARBA" id="ARBA00023163"/>
    </source>
</evidence>
<evidence type="ECO:0000256" key="14">
    <source>
        <dbReference type="RuleBase" id="RU369118"/>
    </source>
</evidence>
<dbReference type="PANTHER" id="PTHR24054">
    <property type="entry name" value="CASEIN KINASE II SUBUNIT ALPHA"/>
    <property type="match status" value="1"/>
</dbReference>
<dbReference type="FunFam" id="1.10.510.10:FF:000059">
    <property type="entry name" value="Casein kinase II subunit alpha"/>
    <property type="match status" value="1"/>
</dbReference>
<evidence type="ECO:0000256" key="13">
    <source>
        <dbReference type="PROSITE-ProRule" id="PRU10141"/>
    </source>
</evidence>
<accession>A0A836A5P7</accession>
<dbReference type="Pfam" id="PF00010">
    <property type="entry name" value="HLH"/>
    <property type="match status" value="1"/>
</dbReference>
<evidence type="ECO:0000256" key="11">
    <source>
        <dbReference type="ARBA" id="ARBA00023242"/>
    </source>
</evidence>
<sequence>MAFALLRPVGAHVLYPDVRLLSEDEENRSESDASDQSFGCCEGLEAARRGPGPGGGRRAAGSAGPVVVVRQRQAANARERDRTQSVNTAFTALRTLIPTEPVDRKLSKIETLRLASSYIAHLANVLLLGDAADDGQPCFRAAGSAKSAVSAAPDGGRQPRSICTFCLSNQRKGGSRRDLGGSCLKSCSAKYSEQGEPLWTEEKSMGELMKHQFCQGYSSHGNQDDYQLVRKLGRGKYSEVFEAINITNNEKVVVKILKPVKKKKIKREIKILENLRGGPNIITLADIVKDPVSRTPALVFEHVNNTDFKQLYQTLTDYDIRFYMYEILKALDYCHSMGIMHRDVKPHNVMIDHEHRKLRLIDWGLAEFYHPGQEYNVRVASRYFKGPELLVDYQMYDYSLDMWSLGCMLASMIFRKEPFFHGHDNYDQLVRIAKVLGTEDLYDYIDKYNIELDPRFNDILGRHSRKRWERFVHSENQHLVSPEALDFLDKLLRYDHQSRLTAREAMEHPYFYTVVKDQARMGSSSMPGGSTPVSSANMMSGISSVPTPSPLGPLAGSPVIAAANPLGMPVPAAAGAQQ</sequence>
<dbReference type="PANTHER" id="PTHR24054:SF16">
    <property type="entry name" value="CASEIN KINASE II SUBUNIT ALPHA-RELATED"/>
    <property type="match status" value="1"/>
</dbReference>
<dbReference type="GO" id="GO:0046983">
    <property type="term" value="F:protein dimerization activity"/>
    <property type="evidence" value="ECO:0007669"/>
    <property type="project" value="InterPro"/>
</dbReference>
<keyword evidence="10" id="KW-0804">Transcription</keyword>
<dbReference type="SMART" id="SM00353">
    <property type="entry name" value="HLH"/>
    <property type="match status" value="1"/>
</dbReference>
<dbReference type="InterPro" id="IPR000719">
    <property type="entry name" value="Prot_kinase_dom"/>
</dbReference>
<evidence type="ECO:0000313" key="19">
    <source>
        <dbReference type="Proteomes" id="UP000664991"/>
    </source>
</evidence>
<evidence type="ECO:0000256" key="3">
    <source>
        <dbReference type="ARBA" id="ARBA00022527"/>
    </source>
</evidence>
<comment type="catalytic activity">
    <reaction evidence="14">
        <text>L-threonyl-[protein] + ATP = O-phospho-L-threonyl-[protein] + ADP + H(+)</text>
        <dbReference type="Rhea" id="RHEA:46608"/>
        <dbReference type="Rhea" id="RHEA-COMP:11060"/>
        <dbReference type="Rhea" id="RHEA-COMP:11605"/>
        <dbReference type="ChEBI" id="CHEBI:15378"/>
        <dbReference type="ChEBI" id="CHEBI:30013"/>
        <dbReference type="ChEBI" id="CHEBI:30616"/>
        <dbReference type="ChEBI" id="CHEBI:61977"/>
        <dbReference type="ChEBI" id="CHEBI:456216"/>
        <dbReference type="EC" id="2.7.11.1"/>
    </reaction>
</comment>
<feature type="region of interest" description="Disordered" evidence="15">
    <location>
        <begin position="44"/>
        <end position="64"/>
    </location>
</feature>
<dbReference type="SMART" id="SM00220">
    <property type="entry name" value="S_TKc"/>
    <property type="match status" value="1"/>
</dbReference>
<dbReference type="PROSITE" id="PS00108">
    <property type="entry name" value="PROTEIN_KINASE_ST"/>
    <property type="match status" value="1"/>
</dbReference>
<dbReference type="FunFam" id="4.10.280.10:FF:000010">
    <property type="entry name" value="Scleraxis bHLH transcription factor"/>
    <property type="match status" value="1"/>
</dbReference>
<evidence type="ECO:0000256" key="4">
    <source>
        <dbReference type="ARBA" id="ARBA00022679"/>
    </source>
</evidence>
<organism evidence="18 19">
    <name type="scientific">Ovis aries</name>
    <name type="common">Sheep</name>
    <dbReference type="NCBI Taxonomy" id="9940"/>
    <lineage>
        <taxon>Eukaryota</taxon>
        <taxon>Metazoa</taxon>
        <taxon>Chordata</taxon>
        <taxon>Craniata</taxon>
        <taxon>Vertebrata</taxon>
        <taxon>Euteleostomi</taxon>
        <taxon>Mammalia</taxon>
        <taxon>Eutheria</taxon>
        <taxon>Laurasiatheria</taxon>
        <taxon>Artiodactyla</taxon>
        <taxon>Ruminantia</taxon>
        <taxon>Pecora</taxon>
        <taxon>Bovidae</taxon>
        <taxon>Caprinae</taxon>
        <taxon>Ovis</taxon>
    </lineage>
</organism>
<evidence type="ECO:0000256" key="2">
    <source>
        <dbReference type="ARBA" id="ARBA00004642"/>
    </source>
</evidence>
<evidence type="ECO:0000256" key="1">
    <source>
        <dbReference type="ARBA" id="ARBA00004604"/>
    </source>
</evidence>
<dbReference type="GO" id="GO:0005829">
    <property type="term" value="C:cytosol"/>
    <property type="evidence" value="ECO:0007669"/>
    <property type="project" value="TreeGrafter"/>
</dbReference>
<dbReference type="GO" id="GO:0005730">
    <property type="term" value="C:nucleolus"/>
    <property type="evidence" value="ECO:0007669"/>
    <property type="project" value="UniProtKB-SubCell"/>
</dbReference>
<dbReference type="PROSITE" id="PS00107">
    <property type="entry name" value="PROTEIN_KINASE_ATP"/>
    <property type="match status" value="1"/>
</dbReference>
<dbReference type="SUPFAM" id="SSF56112">
    <property type="entry name" value="Protein kinase-like (PK-like)"/>
    <property type="match status" value="1"/>
</dbReference>
<dbReference type="InterPro" id="IPR011009">
    <property type="entry name" value="Kinase-like_dom_sf"/>
</dbReference>
<comment type="subunit">
    <text evidence="14">Heterotetramer.</text>
</comment>
<evidence type="ECO:0000259" key="16">
    <source>
        <dbReference type="PROSITE" id="PS50011"/>
    </source>
</evidence>
<dbReference type="GO" id="GO:0005956">
    <property type="term" value="C:protein kinase CK2 complex"/>
    <property type="evidence" value="ECO:0007669"/>
    <property type="project" value="TreeGrafter"/>
</dbReference>
<dbReference type="Proteomes" id="UP000664991">
    <property type="component" value="Unassembled WGS sequence"/>
</dbReference>
<dbReference type="GO" id="GO:0003677">
    <property type="term" value="F:DNA binding"/>
    <property type="evidence" value="ECO:0007669"/>
    <property type="project" value="UniProtKB-KW"/>
</dbReference>
<proteinExistence type="inferred from homology"/>
<dbReference type="PROSITE" id="PS50011">
    <property type="entry name" value="PROTEIN_KINASE_DOM"/>
    <property type="match status" value="1"/>
</dbReference>
<dbReference type="CDD" id="cd14132">
    <property type="entry name" value="STKc_CK2_alpha"/>
    <property type="match status" value="1"/>
</dbReference>